<gene>
    <name evidence="1" type="ORF">B1199_03410</name>
</gene>
<dbReference type="PANTHER" id="PTHR35145">
    <property type="entry name" value="CYTOPLASMIC PROTEIN-RELATED"/>
    <property type="match status" value="1"/>
</dbReference>
<keyword evidence="2" id="KW-1185">Reference proteome</keyword>
<dbReference type="SUPFAM" id="SSF142906">
    <property type="entry name" value="YjbR-like"/>
    <property type="match status" value="1"/>
</dbReference>
<dbReference type="Gene3D" id="3.90.1150.30">
    <property type="match status" value="1"/>
</dbReference>
<organism evidence="1 2">
    <name type="scientific">Pseudoalteromonas ulvae</name>
    <dbReference type="NCBI Taxonomy" id="107327"/>
    <lineage>
        <taxon>Bacteria</taxon>
        <taxon>Pseudomonadati</taxon>
        <taxon>Pseudomonadota</taxon>
        <taxon>Gammaproteobacteria</taxon>
        <taxon>Alteromonadales</taxon>
        <taxon>Pseudoalteromonadaceae</taxon>
        <taxon>Pseudoalteromonas</taxon>
    </lineage>
</organism>
<accession>A0A244CUM6</accession>
<dbReference type="Proteomes" id="UP000194841">
    <property type="component" value="Unassembled WGS sequence"/>
</dbReference>
<name>A0A244CUM6_PSEDV</name>
<proteinExistence type="predicted"/>
<dbReference type="OrthoDB" id="3194910at2"/>
<dbReference type="InterPro" id="IPR038056">
    <property type="entry name" value="YjbR-like_sf"/>
</dbReference>
<dbReference type="EMBL" id="MWPV01000001">
    <property type="protein sequence ID" value="OUL59327.1"/>
    <property type="molecule type" value="Genomic_DNA"/>
</dbReference>
<evidence type="ECO:0000313" key="2">
    <source>
        <dbReference type="Proteomes" id="UP000194841"/>
    </source>
</evidence>
<sequence>MDFAALKAYLLNKPCTECQFPFGEDVHVFKVKNKMFALIGWRNDLMMLNLKCAPSESLMLQDIFSAITPGYHMDKKHWISVYFDQSVPNGEVLRLIDNSFNLVVSKMTKKDQQSILTLL</sequence>
<dbReference type="PANTHER" id="PTHR35145:SF1">
    <property type="entry name" value="CYTOPLASMIC PROTEIN"/>
    <property type="match status" value="1"/>
</dbReference>
<dbReference type="InterPro" id="IPR058532">
    <property type="entry name" value="YjbR/MT2646/Rv2570-like"/>
</dbReference>
<reference evidence="1 2" key="1">
    <citation type="submission" date="2017-02" db="EMBL/GenBank/DDBJ databases">
        <title>Pseudoalteromonas ulvae TC14 Genome.</title>
        <authorList>
            <person name="Molmeret M."/>
        </authorList>
    </citation>
    <scope>NUCLEOTIDE SEQUENCE [LARGE SCALE GENOMIC DNA]</scope>
    <source>
        <strain evidence="1">TC14</strain>
    </source>
</reference>
<dbReference type="RefSeq" id="WP_086742719.1">
    <property type="nucleotide sequence ID" value="NZ_MWPV01000001.1"/>
</dbReference>
<dbReference type="InterPro" id="IPR007351">
    <property type="entry name" value="YjbR"/>
</dbReference>
<evidence type="ECO:0000313" key="1">
    <source>
        <dbReference type="EMBL" id="OUL59327.1"/>
    </source>
</evidence>
<evidence type="ECO:0008006" key="3">
    <source>
        <dbReference type="Google" id="ProtNLM"/>
    </source>
</evidence>
<protein>
    <recommendedName>
        <fullName evidence="3">MmcQ-like protein</fullName>
    </recommendedName>
</protein>
<dbReference type="Pfam" id="PF04237">
    <property type="entry name" value="YjbR"/>
    <property type="match status" value="1"/>
</dbReference>
<dbReference type="AlphaFoldDB" id="A0A244CUM6"/>
<comment type="caution">
    <text evidence="1">The sequence shown here is derived from an EMBL/GenBank/DDBJ whole genome shotgun (WGS) entry which is preliminary data.</text>
</comment>